<name>A0ACB9Z730_9PEZI</name>
<organism evidence="1 2">
    <name type="scientific">Hypoxylon rubiginosum</name>
    <dbReference type="NCBI Taxonomy" id="110542"/>
    <lineage>
        <taxon>Eukaryota</taxon>
        <taxon>Fungi</taxon>
        <taxon>Dikarya</taxon>
        <taxon>Ascomycota</taxon>
        <taxon>Pezizomycotina</taxon>
        <taxon>Sordariomycetes</taxon>
        <taxon>Xylariomycetidae</taxon>
        <taxon>Xylariales</taxon>
        <taxon>Hypoxylaceae</taxon>
        <taxon>Hypoxylon</taxon>
    </lineage>
</organism>
<protein>
    <submittedName>
        <fullName evidence="1">Kinase-like domain-containing protein</fullName>
    </submittedName>
</protein>
<proteinExistence type="predicted"/>
<evidence type="ECO:0000313" key="2">
    <source>
        <dbReference type="Proteomes" id="UP001497700"/>
    </source>
</evidence>
<evidence type="ECO:0000313" key="1">
    <source>
        <dbReference type="EMBL" id="KAI4866894.1"/>
    </source>
</evidence>
<dbReference type="Proteomes" id="UP001497700">
    <property type="component" value="Unassembled WGS sequence"/>
</dbReference>
<gene>
    <name evidence="1" type="ORF">F4820DRAFT_415363</name>
</gene>
<reference evidence="1 2" key="1">
    <citation type="journal article" date="2022" name="New Phytol.">
        <title>Ecological generalism drives hyperdiversity of secondary metabolite gene clusters in xylarialean endophytes.</title>
        <authorList>
            <person name="Franco M.E.E."/>
            <person name="Wisecaver J.H."/>
            <person name="Arnold A.E."/>
            <person name="Ju Y.M."/>
            <person name="Slot J.C."/>
            <person name="Ahrendt S."/>
            <person name="Moore L.P."/>
            <person name="Eastman K.E."/>
            <person name="Scott K."/>
            <person name="Konkel Z."/>
            <person name="Mondo S.J."/>
            <person name="Kuo A."/>
            <person name="Hayes R.D."/>
            <person name="Haridas S."/>
            <person name="Andreopoulos B."/>
            <person name="Riley R."/>
            <person name="LaButti K."/>
            <person name="Pangilinan J."/>
            <person name="Lipzen A."/>
            <person name="Amirebrahimi M."/>
            <person name="Yan J."/>
            <person name="Adam C."/>
            <person name="Keymanesh K."/>
            <person name="Ng V."/>
            <person name="Louie K."/>
            <person name="Northen T."/>
            <person name="Drula E."/>
            <person name="Henrissat B."/>
            <person name="Hsieh H.M."/>
            <person name="Youens-Clark K."/>
            <person name="Lutzoni F."/>
            <person name="Miadlikowska J."/>
            <person name="Eastwood D.C."/>
            <person name="Hamelin R.C."/>
            <person name="Grigoriev I.V."/>
            <person name="U'Ren J.M."/>
        </authorList>
    </citation>
    <scope>NUCLEOTIDE SEQUENCE [LARGE SCALE GENOMIC DNA]</scope>
    <source>
        <strain evidence="1 2">CBS 119005</strain>
    </source>
</reference>
<sequence length="398" mass="44663">MASINREEIKAKVLQSLASTQFAASSLDALSGGTGNFIYRATLTQPLEDGTTEVLVKHSEDYVANVPSFKLPLYRCLVEKCSLAELAGYPAVGKADESDSYSFTVRTPKHFDVYVENNCQVQEYLQNGVDLKTYALKTYTNSNSEATKQQCLQLGKTLGRWLRGFHEWAGQRDELRRLVADNDGMQQIKHMINFDTLLDRIKQFPSILSDAEDAFEKVRDMDNEEWDVEDNLHVIHGDFWTGNILLPDAPIQGAVDVPMFVIDWEMAQLGKYWFDLGQMIAELYELKLYKDISGGLWIVQGFVDGYGAVSEGFAFRTAIQVGVHLIGFGTSVQGWGTPEQVENVARTGKDIIVHALKKDRQWFEEGDLASLFNTVSKGGLPEGVMTERLDEDETSDQK</sequence>
<keyword evidence="2" id="KW-1185">Reference proteome</keyword>
<accession>A0ACB9Z730</accession>
<comment type="caution">
    <text evidence="1">The sequence shown here is derived from an EMBL/GenBank/DDBJ whole genome shotgun (WGS) entry which is preliminary data.</text>
</comment>
<dbReference type="EMBL" id="MU393453">
    <property type="protein sequence ID" value="KAI4866894.1"/>
    <property type="molecule type" value="Genomic_DNA"/>
</dbReference>